<evidence type="ECO:0000313" key="5">
    <source>
        <dbReference type="Proteomes" id="UP000792457"/>
    </source>
</evidence>
<gene>
    <name evidence="4" type="ORF">J437_LFUL004158</name>
</gene>
<evidence type="ECO:0000259" key="3">
    <source>
        <dbReference type="Pfam" id="PF13359"/>
    </source>
</evidence>
<protein>
    <recommendedName>
        <fullName evidence="3">DDE Tnp4 domain-containing protein</fullName>
    </recommendedName>
</protein>
<comment type="caution">
    <text evidence="4">The sequence shown here is derived from an EMBL/GenBank/DDBJ whole genome shotgun (WGS) entry which is preliminary data.</text>
</comment>
<dbReference type="AlphaFoldDB" id="A0A8K0K0H7"/>
<keyword evidence="2" id="KW-0479">Metal-binding</keyword>
<dbReference type="Pfam" id="PF13359">
    <property type="entry name" value="DDE_Tnp_4"/>
    <property type="match status" value="1"/>
</dbReference>
<reference evidence="4" key="1">
    <citation type="submission" date="2013-04" db="EMBL/GenBank/DDBJ databases">
        <authorList>
            <person name="Qu J."/>
            <person name="Murali S.C."/>
            <person name="Bandaranaike D."/>
            <person name="Bellair M."/>
            <person name="Blankenburg K."/>
            <person name="Chao H."/>
            <person name="Dinh H."/>
            <person name="Doddapaneni H."/>
            <person name="Downs B."/>
            <person name="Dugan-Rocha S."/>
            <person name="Elkadiri S."/>
            <person name="Gnanaolivu R.D."/>
            <person name="Hernandez B."/>
            <person name="Javaid M."/>
            <person name="Jayaseelan J.C."/>
            <person name="Lee S."/>
            <person name="Li M."/>
            <person name="Ming W."/>
            <person name="Munidasa M."/>
            <person name="Muniz J."/>
            <person name="Nguyen L."/>
            <person name="Ongeri F."/>
            <person name="Osuji N."/>
            <person name="Pu L.-L."/>
            <person name="Puazo M."/>
            <person name="Qu C."/>
            <person name="Quiroz J."/>
            <person name="Raj R."/>
            <person name="Weissenberger G."/>
            <person name="Xin Y."/>
            <person name="Zou X."/>
            <person name="Han Y."/>
            <person name="Richards S."/>
            <person name="Worley K."/>
            <person name="Muzny D."/>
            <person name="Gibbs R."/>
        </authorList>
    </citation>
    <scope>NUCLEOTIDE SEQUENCE</scope>
    <source>
        <strain evidence="4">Sampled in the wild</strain>
    </source>
</reference>
<name>A0A8K0K0H7_LADFU</name>
<organism evidence="4 5">
    <name type="scientific">Ladona fulva</name>
    <name type="common">Scarce chaser dragonfly</name>
    <name type="synonym">Libellula fulva</name>
    <dbReference type="NCBI Taxonomy" id="123851"/>
    <lineage>
        <taxon>Eukaryota</taxon>
        <taxon>Metazoa</taxon>
        <taxon>Ecdysozoa</taxon>
        <taxon>Arthropoda</taxon>
        <taxon>Hexapoda</taxon>
        <taxon>Insecta</taxon>
        <taxon>Pterygota</taxon>
        <taxon>Palaeoptera</taxon>
        <taxon>Odonata</taxon>
        <taxon>Epiprocta</taxon>
        <taxon>Anisoptera</taxon>
        <taxon>Libelluloidea</taxon>
        <taxon>Libellulidae</taxon>
        <taxon>Ladona</taxon>
    </lineage>
</organism>
<keyword evidence="5" id="KW-1185">Reference proteome</keyword>
<dbReference type="InterPro" id="IPR027806">
    <property type="entry name" value="HARBI1_dom"/>
</dbReference>
<dbReference type="EMBL" id="KZ308264">
    <property type="protein sequence ID" value="KAG8226037.1"/>
    <property type="molecule type" value="Genomic_DNA"/>
</dbReference>
<dbReference type="GO" id="GO:0046872">
    <property type="term" value="F:metal ion binding"/>
    <property type="evidence" value="ECO:0007669"/>
    <property type="project" value="UniProtKB-KW"/>
</dbReference>
<accession>A0A8K0K0H7</accession>
<evidence type="ECO:0000256" key="2">
    <source>
        <dbReference type="ARBA" id="ARBA00022723"/>
    </source>
</evidence>
<dbReference type="Proteomes" id="UP000792457">
    <property type="component" value="Unassembled WGS sequence"/>
</dbReference>
<evidence type="ECO:0000313" key="4">
    <source>
        <dbReference type="EMBL" id="KAG8226037.1"/>
    </source>
</evidence>
<feature type="domain" description="DDE Tnp4" evidence="3">
    <location>
        <begin position="8"/>
        <end position="60"/>
    </location>
</feature>
<comment type="cofactor">
    <cofactor evidence="1">
        <name>a divalent metal cation</name>
        <dbReference type="ChEBI" id="CHEBI:60240"/>
    </cofactor>
</comment>
<evidence type="ECO:0000256" key="1">
    <source>
        <dbReference type="ARBA" id="ARBA00001968"/>
    </source>
</evidence>
<proteinExistence type="predicted"/>
<reference evidence="4" key="2">
    <citation type="submission" date="2017-10" db="EMBL/GenBank/DDBJ databases">
        <title>Ladona fulva Genome sequencing and assembly.</title>
        <authorList>
            <person name="Murali S."/>
            <person name="Richards S."/>
            <person name="Bandaranaike D."/>
            <person name="Bellair M."/>
            <person name="Blankenburg K."/>
            <person name="Chao H."/>
            <person name="Dinh H."/>
            <person name="Doddapaneni H."/>
            <person name="Dugan-Rocha S."/>
            <person name="Elkadiri S."/>
            <person name="Gnanaolivu R."/>
            <person name="Hernandez B."/>
            <person name="Skinner E."/>
            <person name="Javaid M."/>
            <person name="Lee S."/>
            <person name="Li M."/>
            <person name="Ming W."/>
            <person name="Munidasa M."/>
            <person name="Muniz J."/>
            <person name="Nguyen L."/>
            <person name="Hughes D."/>
            <person name="Osuji N."/>
            <person name="Pu L.-L."/>
            <person name="Puazo M."/>
            <person name="Qu C."/>
            <person name="Quiroz J."/>
            <person name="Raj R."/>
            <person name="Weissenberger G."/>
            <person name="Xin Y."/>
            <person name="Zou X."/>
            <person name="Han Y."/>
            <person name="Worley K."/>
            <person name="Muzny D."/>
            <person name="Gibbs R."/>
        </authorList>
    </citation>
    <scope>NUCLEOTIDE SEQUENCE</scope>
    <source>
        <strain evidence="4">Sampled in the wild</strain>
    </source>
</reference>
<sequence>MKHLLSLSNKNLSVKQHIFTYRLTRACWIVECSFSLLTNKWWMFYRPLGTSVEFSDNTLYDCPLEKIAVIGTRGHIQGVPVRDYFASYFTQRMCSISI</sequence>